<evidence type="ECO:0000256" key="7">
    <source>
        <dbReference type="SAM" id="Coils"/>
    </source>
</evidence>
<evidence type="ECO:0000256" key="3">
    <source>
        <dbReference type="ARBA" id="ARBA00023117"/>
    </source>
</evidence>
<dbReference type="InterPro" id="IPR001487">
    <property type="entry name" value="Bromodomain"/>
</dbReference>
<keyword evidence="11" id="KW-1185">Reference proteome</keyword>
<dbReference type="EMBL" id="CAJFCW020000001">
    <property type="protein sequence ID" value="CAG9082936.1"/>
    <property type="molecule type" value="Genomic_DNA"/>
</dbReference>
<evidence type="ECO:0000256" key="4">
    <source>
        <dbReference type="ARBA" id="ARBA00023163"/>
    </source>
</evidence>
<evidence type="ECO:0000256" key="6">
    <source>
        <dbReference type="PROSITE-ProRule" id="PRU00035"/>
    </source>
</evidence>
<name>A0A811JTV2_9BILA</name>
<gene>
    <name evidence="10" type="ORF">BOKJ2_LOCUS1417</name>
</gene>
<dbReference type="PANTHER" id="PTHR22881:SF27">
    <property type="entry name" value="BROMODOMAIN CONTAINING 7_9"/>
    <property type="match status" value="1"/>
</dbReference>
<dbReference type="OrthoDB" id="21648at2759"/>
<dbReference type="GO" id="GO:0006357">
    <property type="term" value="P:regulation of transcription by RNA polymerase II"/>
    <property type="evidence" value="ECO:0007669"/>
    <property type="project" value="TreeGrafter"/>
</dbReference>
<dbReference type="PANTHER" id="PTHR22881">
    <property type="entry name" value="BROMODOMAIN CONTAINING PROTEIN"/>
    <property type="match status" value="1"/>
</dbReference>
<comment type="subcellular location">
    <subcellularLocation>
        <location evidence="1">Nucleus</location>
    </subcellularLocation>
</comment>
<evidence type="ECO:0000313" key="11">
    <source>
        <dbReference type="Proteomes" id="UP000614601"/>
    </source>
</evidence>
<keyword evidence="3 6" id="KW-0103">Bromodomain</keyword>
<evidence type="ECO:0000256" key="5">
    <source>
        <dbReference type="ARBA" id="ARBA00023242"/>
    </source>
</evidence>
<proteinExistence type="predicted"/>
<dbReference type="Pfam" id="PF00439">
    <property type="entry name" value="Bromodomain"/>
    <property type="match status" value="1"/>
</dbReference>
<evidence type="ECO:0000256" key="8">
    <source>
        <dbReference type="SAM" id="MobiDB-lite"/>
    </source>
</evidence>
<dbReference type="SMART" id="SM00297">
    <property type="entry name" value="BROMO"/>
    <property type="match status" value="1"/>
</dbReference>
<dbReference type="InterPro" id="IPR021900">
    <property type="entry name" value="DUF3512"/>
</dbReference>
<dbReference type="GO" id="GO:0005634">
    <property type="term" value="C:nucleus"/>
    <property type="evidence" value="ECO:0007669"/>
    <property type="project" value="UniProtKB-SubCell"/>
</dbReference>
<evidence type="ECO:0000313" key="10">
    <source>
        <dbReference type="EMBL" id="CAD5206733.1"/>
    </source>
</evidence>
<dbReference type="Proteomes" id="UP000783686">
    <property type="component" value="Unassembled WGS sequence"/>
</dbReference>
<reference evidence="10" key="1">
    <citation type="submission" date="2020-09" db="EMBL/GenBank/DDBJ databases">
        <authorList>
            <person name="Kikuchi T."/>
        </authorList>
    </citation>
    <scope>NUCLEOTIDE SEQUENCE</scope>
    <source>
        <strain evidence="10">SH1</strain>
    </source>
</reference>
<feature type="domain" description="Bromo" evidence="9">
    <location>
        <begin position="101"/>
        <end position="171"/>
    </location>
</feature>
<sequence>MSDDKRRSTKGRKRAPEEEASIESSHSESELETVETDGRKRKKKRKSEVVPKKRKIDKKESPDLQGSPKKEKEDEEEVKKVNVRDYTPFQLFCDFILRRVMEKDVEEFFLYPVSAEDAPDYATIISTPMDFTTVRKKIDSNAYNHINELKNDFMLVTSNAMTYNNPNTVYYIAASKLQNCIRYYFSPGYREYVKYSLPFGAGVAHDQIGLVPKVPLKLPMKRNERTMAIRKAVIDNVSTKDVMSAAAPAVRSRLAEERPPWPMGYIDKKDSGTVLNIVGSGQTKVSMSDFVGKLEKGASYFLPEYSPLESADSIVNYTSYGPFCSFAPQYDSTWSSLNKRDSDLLLSCYGDKNNTSDAVSLRQMALDAGGCLVKAVDGILDILTDGEHSKTLKELNSEVTEEEAKKEAETQAEETLAEISKLGADSTYIDELKKELGLAAPEGSCEHMLNVAGELLRELNNVQTNRLNQDPPVSLNDLGRPDQAEGDLAVNVAQQFTNIVKHGAAPKDLVTTPQIHQAIGVSADDFDYDVLSEFITLPT</sequence>
<keyword evidence="4" id="KW-0804">Transcription</keyword>
<evidence type="ECO:0000256" key="2">
    <source>
        <dbReference type="ARBA" id="ARBA00023015"/>
    </source>
</evidence>
<dbReference type="SUPFAM" id="SSF47370">
    <property type="entry name" value="Bromodomain"/>
    <property type="match status" value="1"/>
</dbReference>
<dbReference type="InterPro" id="IPR036427">
    <property type="entry name" value="Bromodomain-like_sf"/>
</dbReference>
<organism evidence="10 11">
    <name type="scientific">Bursaphelenchus okinawaensis</name>
    <dbReference type="NCBI Taxonomy" id="465554"/>
    <lineage>
        <taxon>Eukaryota</taxon>
        <taxon>Metazoa</taxon>
        <taxon>Ecdysozoa</taxon>
        <taxon>Nematoda</taxon>
        <taxon>Chromadorea</taxon>
        <taxon>Rhabditida</taxon>
        <taxon>Tylenchina</taxon>
        <taxon>Tylenchomorpha</taxon>
        <taxon>Aphelenchoidea</taxon>
        <taxon>Aphelenchoididae</taxon>
        <taxon>Bursaphelenchus</taxon>
    </lineage>
</organism>
<comment type="caution">
    <text evidence="10">The sequence shown here is derived from an EMBL/GenBank/DDBJ whole genome shotgun (WGS) entry which is preliminary data.</text>
</comment>
<feature type="region of interest" description="Disordered" evidence="8">
    <location>
        <begin position="1"/>
        <end position="79"/>
    </location>
</feature>
<evidence type="ECO:0000259" key="9">
    <source>
        <dbReference type="PROSITE" id="PS50014"/>
    </source>
</evidence>
<feature type="coiled-coil region" evidence="7">
    <location>
        <begin position="392"/>
        <end position="425"/>
    </location>
</feature>
<dbReference type="EMBL" id="CAJFDH010000001">
    <property type="protein sequence ID" value="CAD5206733.1"/>
    <property type="molecule type" value="Genomic_DNA"/>
</dbReference>
<evidence type="ECO:0000256" key="1">
    <source>
        <dbReference type="ARBA" id="ARBA00004123"/>
    </source>
</evidence>
<dbReference type="AlphaFoldDB" id="A0A811JTV2"/>
<keyword evidence="5" id="KW-0539">Nucleus</keyword>
<dbReference type="InterPro" id="IPR051831">
    <property type="entry name" value="Bromodomain_contain_prot"/>
</dbReference>
<dbReference type="PROSITE" id="PS50014">
    <property type="entry name" value="BROMODOMAIN_2"/>
    <property type="match status" value="1"/>
</dbReference>
<feature type="compositionally biased region" description="Basic and acidic residues" evidence="8">
    <location>
        <begin position="47"/>
        <end position="79"/>
    </location>
</feature>
<keyword evidence="2" id="KW-0805">Transcription regulation</keyword>
<accession>A0A811JTV2</accession>
<dbReference type="Gene3D" id="1.20.920.10">
    <property type="entry name" value="Bromodomain-like"/>
    <property type="match status" value="1"/>
</dbReference>
<dbReference type="PRINTS" id="PR00503">
    <property type="entry name" value="BROMODOMAIN"/>
</dbReference>
<dbReference type="Proteomes" id="UP000614601">
    <property type="component" value="Unassembled WGS sequence"/>
</dbReference>
<keyword evidence="7" id="KW-0175">Coiled coil</keyword>
<dbReference type="Pfam" id="PF12024">
    <property type="entry name" value="DUF3512"/>
    <property type="match status" value="1"/>
</dbReference>
<protein>
    <recommendedName>
        <fullName evidence="9">Bromo domain-containing protein</fullName>
    </recommendedName>
</protein>